<evidence type="ECO:0000313" key="1">
    <source>
        <dbReference type="EMBL" id="KAG0711857.1"/>
    </source>
</evidence>
<sequence length="221" mass="23119">MSWGEGEGAVQECHGAGGHAGLPQPFVGSGALQKLTQVMRHFYMAWLRCLGNGPGVRGGTQGTLKEVLVGVVSARVSTSGPAPPLVPAQRPVAPQGPEERWGHPALLRGSCGCPSGHAMDAAGNSHGVPRGNLRSQVSSRASLVACLEGVVVASYSSALVRCLVSRPKPWSPGPLKRGHGAGSLAESIFLKSLRPAVQYCEGMERKIQADSSSRSLIYERH</sequence>
<organism evidence="1 2">
    <name type="scientific">Chionoecetes opilio</name>
    <name type="common">Atlantic snow crab</name>
    <name type="synonym">Cancer opilio</name>
    <dbReference type="NCBI Taxonomy" id="41210"/>
    <lineage>
        <taxon>Eukaryota</taxon>
        <taxon>Metazoa</taxon>
        <taxon>Ecdysozoa</taxon>
        <taxon>Arthropoda</taxon>
        <taxon>Crustacea</taxon>
        <taxon>Multicrustacea</taxon>
        <taxon>Malacostraca</taxon>
        <taxon>Eumalacostraca</taxon>
        <taxon>Eucarida</taxon>
        <taxon>Decapoda</taxon>
        <taxon>Pleocyemata</taxon>
        <taxon>Brachyura</taxon>
        <taxon>Eubrachyura</taxon>
        <taxon>Majoidea</taxon>
        <taxon>Majidae</taxon>
        <taxon>Chionoecetes</taxon>
    </lineage>
</organism>
<name>A0A8J5CL58_CHIOP</name>
<protein>
    <submittedName>
        <fullName evidence="1">Uncharacterized protein</fullName>
    </submittedName>
</protein>
<accession>A0A8J5CL58</accession>
<dbReference type="AlphaFoldDB" id="A0A8J5CL58"/>
<gene>
    <name evidence="1" type="ORF">GWK47_019715</name>
</gene>
<comment type="caution">
    <text evidence="1">The sequence shown here is derived from an EMBL/GenBank/DDBJ whole genome shotgun (WGS) entry which is preliminary data.</text>
</comment>
<evidence type="ECO:0000313" key="2">
    <source>
        <dbReference type="Proteomes" id="UP000770661"/>
    </source>
</evidence>
<keyword evidence="2" id="KW-1185">Reference proteome</keyword>
<reference evidence="1" key="1">
    <citation type="submission" date="2020-07" db="EMBL/GenBank/DDBJ databases">
        <title>The High-quality genome of the commercially important snow crab, Chionoecetes opilio.</title>
        <authorList>
            <person name="Jeong J.-H."/>
            <person name="Ryu S."/>
        </authorList>
    </citation>
    <scope>NUCLEOTIDE SEQUENCE</scope>
    <source>
        <strain evidence="1">MADBK_172401_WGS</strain>
        <tissue evidence="1">Digestive gland</tissue>
    </source>
</reference>
<dbReference type="Proteomes" id="UP000770661">
    <property type="component" value="Unassembled WGS sequence"/>
</dbReference>
<dbReference type="EMBL" id="JACEEZ010022966">
    <property type="protein sequence ID" value="KAG0711857.1"/>
    <property type="molecule type" value="Genomic_DNA"/>
</dbReference>
<proteinExistence type="predicted"/>